<proteinExistence type="predicted"/>
<evidence type="ECO:0000313" key="2">
    <source>
        <dbReference type="EMBL" id="RRT66612.1"/>
    </source>
</evidence>
<protein>
    <submittedName>
        <fullName evidence="2">Uncharacterized protein</fullName>
    </submittedName>
</protein>
<gene>
    <name evidence="2" type="ORF">B296_00018960</name>
</gene>
<comment type="caution">
    <text evidence="2">The sequence shown here is derived from an EMBL/GenBank/DDBJ whole genome shotgun (WGS) entry which is preliminary data.</text>
</comment>
<feature type="region of interest" description="Disordered" evidence="1">
    <location>
        <begin position="1"/>
        <end position="72"/>
    </location>
</feature>
<dbReference type="PANTHER" id="PTHR38527:SF4">
    <property type="entry name" value="OS05G0461600 PROTEIN"/>
    <property type="match status" value="1"/>
</dbReference>
<dbReference type="EMBL" id="AMZH03005362">
    <property type="protein sequence ID" value="RRT66612.1"/>
    <property type="molecule type" value="Genomic_DNA"/>
</dbReference>
<accession>A0A426ZRF8</accession>
<sequence>MSERPSRHQRRASQTVFGLPETLEDCPMEGGEKKTAARSGKKTSSAEEAAGPSPPSAALPAQGIKQDVPKKH</sequence>
<dbReference type="AlphaFoldDB" id="A0A426ZRF8"/>
<name>A0A426ZRF8_ENSVE</name>
<evidence type="ECO:0000313" key="3">
    <source>
        <dbReference type="Proteomes" id="UP000287651"/>
    </source>
</evidence>
<evidence type="ECO:0000256" key="1">
    <source>
        <dbReference type="SAM" id="MobiDB-lite"/>
    </source>
</evidence>
<dbReference type="Proteomes" id="UP000287651">
    <property type="component" value="Unassembled WGS sequence"/>
</dbReference>
<reference evidence="2 3" key="1">
    <citation type="journal article" date="2014" name="Agronomy (Basel)">
        <title>A Draft Genome Sequence for Ensete ventricosum, the Drought-Tolerant Tree Against Hunger.</title>
        <authorList>
            <person name="Harrison J."/>
            <person name="Moore K.A."/>
            <person name="Paszkiewicz K."/>
            <person name="Jones T."/>
            <person name="Grant M."/>
            <person name="Ambacheew D."/>
            <person name="Muzemil S."/>
            <person name="Studholme D.J."/>
        </authorList>
    </citation>
    <scope>NUCLEOTIDE SEQUENCE [LARGE SCALE GENOMIC DNA]</scope>
</reference>
<dbReference type="PANTHER" id="PTHR38527">
    <property type="entry name" value="OS01G0838200 PROTEIN"/>
    <property type="match status" value="1"/>
</dbReference>
<organism evidence="2 3">
    <name type="scientific">Ensete ventricosum</name>
    <name type="common">Abyssinian banana</name>
    <name type="synonym">Musa ensete</name>
    <dbReference type="NCBI Taxonomy" id="4639"/>
    <lineage>
        <taxon>Eukaryota</taxon>
        <taxon>Viridiplantae</taxon>
        <taxon>Streptophyta</taxon>
        <taxon>Embryophyta</taxon>
        <taxon>Tracheophyta</taxon>
        <taxon>Spermatophyta</taxon>
        <taxon>Magnoliopsida</taxon>
        <taxon>Liliopsida</taxon>
        <taxon>Zingiberales</taxon>
        <taxon>Musaceae</taxon>
        <taxon>Ensete</taxon>
    </lineage>
</organism>